<dbReference type="AlphaFoldDB" id="A0A4R5NA71"/>
<dbReference type="PRINTS" id="PR00344">
    <property type="entry name" value="BCTRLSENSOR"/>
</dbReference>
<dbReference type="Pfam" id="PF00512">
    <property type="entry name" value="HisKA"/>
    <property type="match status" value="1"/>
</dbReference>
<name>A0A4R5NA71_9LACO</name>
<dbReference type="EC" id="2.7.13.3" evidence="3"/>
<dbReference type="Pfam" id="PF02518">
    <property type="entry name" value="HATPase_c"/>
    <property type="match status" value="1"/>
</dbReference>
<dbReference type="GO" id="GO:0000155">
    <property type="term" value="F:phosphorelay sensor kinase activity"/>
    <property type="evidence" value="ECO:0007669"/>
    <property type="project" value="InterPro"/>
</dbReference>
<dbReference type="GO" id="GO:0004721">
    <property type="term" value="F:phosphoprotein phosphatase activity"/>
    <property type="evidence" value="ECO:0007669"/>
    <property type="project" value="TreeGrafter"/>
</dbReference>
<dbReference type="InterPro" id="IPR003661">
    <property type="entry name" value="HisK_dim/P_dom"/>
</dbReference>
<dbReference type="PANTHER" id="PTHR45453">
    <property type="entry name" value="PHOSPHATE REGULON SENSOR PROTEIN PHOR"/>
    <property type="match status" value="1"/>
</dbReference>
<gene>
    <name evidence="10" type="ORF">C5L23_000848</name>
</gene>
<dbReference type="EMBL" id="PUFI01000005">
    <property type="protein sequence ID" value="TDG69386.1"/>
    <property type="molecule type" value="Genomic_DNA"/>
</dbReference>
<evidence type="ECO:0000256" key="3">
    <source>
        <dbReference type="ARBA" id="ARBA00012438"/>
    </source>
</evidence>
<dbReference type="InterPro" id="IPR004358">
    <property type="entry name" value="Sig_transdc_His_kin-like_C"/>
</dbReference>
<dbReference type="FunFam" id="3.30.565.10:FF:000006">
    <property type="entry name" value="Sensor histidine kinase WalK"/>
    <property type="match status" value="1"/>
</dbReference>
<keyword evidence="8" id="KW-0472">Membrane</keyword>
<dbReference type="Gene3D" id="3.30.565.10">
    <property type="entry name" value="Histidine kinase-like ATPase, C-terminal domain"/>
    <property type="match status" value="1"/>
</dbReference>
<evidence type="ECO:0000256" key="6">
    <source>
        <dbReference type="ARBA" id="ARBA00022777"/>
    </source>
</evidence>
<feature type="transmembrane region" description="Helical" evidence="8">
    <location>
        <begin position="170"/>
        <end position="189"/>
    </location>
</feature>
<comment type="subcellular location">
    <subcellularLocation>
        <location evidence="2">Membrane</location>
    </subcellularLocation>
</comment>
<evidence type="ECO:0000259" key="9">
    <source>
        <dbReference type="PROSITE" id="PS50109"/>
    </source>
</evidence>
<dbReference type="SMART" id="SM00387">
    <property type="entry name" value="HATPase_c"/>
    <property type="match status" value="1"/>
</dbReference>
<dbReference type="PANTHER" id="PTHR45453:SF1">
    <property type="entry name" value="PHOSPHATE REGULON SENSOR PROTEIN PHOR"/>
    <property type="match status" value="1"/>
</dbReference>
<accession>A0A4R5NA71</accession>
<keyword evidence="6" id="KW-0418">Kinase</keyword>
<dbReference type="GO" id="GO:0016036">
    <property type="term" value="P:cellular response to phosphate starvation"/>
    <property type="evidence" value="ECO:0007669"/>
    <property type="project" value="TreeGrafter"/>
</dbReference>
<protein>
    <recommendedName>
        <fullName evidence="3">histidine kinase</fullName>
        <ecNumber evidence="3">2.7.13.3</ecNumber>
    </recommendedName>
</protein>
<dbReference type="InterPro" id="IPR050351">
    <property type="entry name" value="BphY/WalK/GraS-like"/>
</dbReference>
<proteinExistence type="predicted"/>
<evidence type="ECO:0000256" key="4">
    <source>
        <dbReference type="ARBA" id="ARBA00022553"/>
    </source>
</evidence>
<dbReference type="InterPro" id="IPR036890">
    <property type="entry name" value="HATPase_C_sf"/>
</dbReference>
<keyword evidence="11" id="KW-1185">Reference proteome</keyword>
<sequence>MPNIINKRQQISGFLWQFGAFFVIFTFLGLLIYWTYTRSIYQSSDMAINQQVRVWEQQKYLADDTTTKRIPSTSIPNTRTEVILFDKKSKVVVDQLAANVYRSEVLAGIHFQKSGVSRPITTIEVNGNHYRMASVAFKNNVTFEDTKVKYAMVLVNVTDTMFNLQRFKQVIFWSFGTFGLLALAISYVISRRNMIPILKSWQRQQDFVDTAAHELRTPLAVIQGKLETMLTHPEDTIRNQSSQIILSLSEIRRLNALTSNMLTLAKAGSNMTKLEKEATDIAEFLTEITAPYQEMAQFDEKEVTLATDVPQQVSIDRKRIHQLLVLLLDNALKYSSSGAKIAVSATVERKKLVLSVADTGSGISDEAKKHIFDRFYREDKTGNRETGGTGLGLSIAEWIVLAHNGKIVVYDNKPQGTVFKVTLPM</sequence>
<dbReference type="CDD" id="cd00082">
    <property type="entry name" value="HisKA"/>
    <property type="match status" value="1"/>
</dbReference>
<dbReference type="CDD" id="cd00075">
    <property type="entry name" value="HATPase"/>
    <property type="match status" value="1"/>
</dbReference>
<dbReference type="InterPro" id="IPR036097">
    <property type="entry name" value="HisK_dim/P_sf"/>
</dbReference>
<evidence type="ECO:0000256" key="5">
    <source>
        <dbReference type="ARBA" id="ARBA00022679"/>
    </source>
</evidence>
<feature type="domain" description="Histidine kinase" evidence="9">
    <location>
        <begin position="210"/>
        <end position="425"/>
    </location>
</feature>
<dbReference type="PROSITE" id="PS50109">
    <property type="entry name" value="HIS_KIN"/>
    <property type="match status" value="1"/>
</dbReference>
<evidence type="ECO:0000313" key="11">
    <source>
        <dbReference type="Proteomes" id="UP000295681"/>
    </source>
</evidence>
<evidence type="ECO:0000256" key="7">
    <source>
        <dbReference type="ARBA" id="ARBA00023012"/>
    </source>
</evidence>
<dbReference type="SMART" id="SM00388">
    <property type="entry name" value="HisKA"/>
    <property type="match status" value="1"/>
</dbReference>
<evidence type="ECO:0000256" key="2">
    <source>
        <dbReference type="ARBA" id="ARBA00004370"/>
    </source>
</evidence>
<keyword evidence="7" id="KW-0902">Two-component regulatory system</keyword>
<dbReference type="InterPro" id="IPR005467">
    <property type="entry name" value="His_kinase_dom"/>
</dbReference>
<organism evidence="10 11">
    <name type="scientific">Leuconostoc fallax</name>
    <dbReference type="NCBI Taxonomy" id="1251"/>
    <lineage>
        <taxon>Bacteria</taxon>
        <taxon>Bacillati</taxon>
        <taxon>Bacillota</taxon>
        <taxon>Bacilli</taxon>
        <taxon>Lactobacillales</taxon>
        <taxon>Lactobacillaceae</taxon>
        <taxon>Leuconostoc</taxon>
    </lineage>
</organism>
<dbReference type="SUPFAM" id="SSF55874">
    <property type="entry name" value="ATPase domain of HSP90 chaperone/DNA topoisomerase II/histidine kinase"/>
    <property type="match status" value="1"/>
</dbReference>
<dbReference type="Gene3D" id="1.10.287.130">
    <property type="match status" value="1"/>
</dbReference>
<keyword evidence="8" id="KW-1133">Transmembrane helix</keyword>
<evidence type="ECO:0000313" key="10">
    <source>
        <dbReference type="EMBL" id="TDG69386.1"/>
    </source>
</evidence>
<dbReference type="RefSeq" id="WP_010006938.1">
    <property type="nucleotide sequence ID" value="NZ_JAGYGP010000006.1"/>
</dbReference>
<comment type="caution">
    <text evidence="10">The sequence shown here is derived from an EMBL/GenBank/DDBJ whole genome shotgun (WGS) entry which is preliminary data.</text>
</comment>
<reference evidence="10 11" key="1">
    <citation type="journal article" date="2019" name="Appl. Microbiol. Biotechnol.">
        <title>Uncovering carbohydrate metabolism through a genotype-phenotype association study of 56 lactic acid bacteria genomes.</title>
        <authorList>
            <person name="Buron-Moles G."/>
            <person name="Chailyan A."/>
            <person name="Dolejs I."/>
            <person name="Forster J."/>
            <person name="Miks M.H."/>
        </authorList>
    </citation>
    <scope>NUCLEOTIDE SEQUENCE [LARGE SCALE GENOMIC DNA]</scope>
    <source>
        <strain evidence="10 11">ATCC 700006</strain>
    </source>
</reference>
<feature type="transmembrane region" description="Helical" evidence="8">
    <location>
        <begin position="14"/>
        <end position="36"/>
    </location>
</feature>
<dbReference type="Proteomes" id="UP000295681">
    <property type="component" value="Unassembled WGS sequence"/>
</dbReference>
<evidence type="ECO:0000256" key="1">
    <source>
        <dbReference type="ARBA" id="ARBA00000085"/>
    </source>
</evidence>
<dbReference type="GO" id="GO:0005886">
    <property type="term" value="C:plasma membrane"/>
    <property type="evidence" value="ECO:0007669"/>
    <property type="project" value="TreeGrafter"/>
</dbReference>
<keyword evidence="5" id="KW-0808">Transferase</keyword>
<comment type="catalytic activity">
    <reaction evidence="1">
        <text>ATP + protein L-histidine = ADP + protein N-phospho-L-histidine.</text>
        <dbReference type="EC" id="2.7.13.3"/>
    </reaction>
</comment>
<keyword evidence="4" id="KW-0597">Phosphoprotein</keyword>
<keyword evidence="8" id="KW-0812">Transmembrane</keyword>
<dbReference type="InterPro" id="IPR003594">
    <property type="entry name" value="HATPase_dom"/>
</dbReference>
<dbReference type="STRING" id="907931.GCA_000165675_01680"/>
<evidence type="ECO:0000256" key="8">
    <source>
        <dbReference type="SAM" id="Phobius"/>
    </source>
</evidence>
<dbReference type="SUPFAM" id="SSF47384">
    <property type="entry name" value="Homodimeric domain of signal transducing histidine kinase"/>
    <property type="match status" value="1"/>
</dbReference>